<gene>
    <name evidence="3" type="ORF">Pan265_28890</name>
</gene>
<dbReference type="KEGG" id="mcad:Pan265_28890"/>
<dbReference type="InterPro" id="IPR050361">
    <property type="entry name" value="MPP/UQCRC_Complex"/>
</dbReference>
<protein>
    <submittedName>
        <fullName evidence="3">Peptidase M16 inactive domain protein</fullName>
    </submittedName>
</protein>
<evidence type="ECO:0000313" key="3">
    <source>
        <dbReference type="EMBL" id="QDU73011.1"/>
    </source>
</evidence>
<name>A0A518C1B1_9BACT</name>
<evidence type="ECO:0000313" key="4">
    <source>
        <dbReference type="Proteomes" id="UP000320386"/>
    </source>
</evidence>
<dbReference type="Gene3D" id="3.30.830.10">
    <property type="entry name" value="Metalloenzyme, LuxS/M16 peptidase-like"/>
    <property type="match status" value="2"/>
</dbReference>
<dbReference type="Proteomes" id="UP000320386">
    <property type="component" value="Chromosome"/>
</dbReference>
<dbReference type="AlphaFoldDB" id="A0A518C1B1"/>
<organism evidence="3 4">
    <name type="scientific">Mucisphaera calidilacus</name>
    <dbReference type="NCBI Taxonomy" id="2527982"/>
    <lineage>
        <taxon>Bacteria</taxon>
        <taxon>Pseudomonadati</taxon>
        <taxon>Planctomycetota</taxon>
        <taxon>Phycisphaerae</taxon>
        <taxon>Phycisphaerales</taxon>
        <taxon>Phycisphaeraceae</taxon>
        <taxon>Mucisphaera</taxon>
    </lineage>
</organism>
<dbReference type="PANTHER" id="PTHR11851">
    <property type="entry name" value="METALLOPROTEASE"/>
    <property type="match status" value="1"/>
</dbReference>
<feature type="domain" description="Peptidase M16 N-terminal" evidence="1">
    <location>
        <begin position="15"/>
        <end position="154"/>
    </location>
</feature>
<reference evidence="3 4" key="1">
    <citation type="submission" date="2019-02" db="EMBL/GenBank/DDBJ databases">
        <title>Deep-cultivation of Planctomycetes and their phenomic and genomic characterization uncovers novel biology.</title>
        <authorList>
            <person name="Wiegand S."/>
            <person name="Jogler M."/>
            <person name="Boedeker C."/>
            <person name="Pinto D."/>
            <person name="Vollmers J."/>
            <person name="Rivas-Marin E."/>
            <person name="Kohn T."/>
            <person name="Peeters S.H."/>
            <person name="Heuer A."/>
            <person name="Rast P."/>
            <person name="Oberbeckmann S."/>
            <person name="Bunk B."/>
            <person name="Jeske O."/>
            <person name="Meyerdierks A."/>
            <person name="Storesund J.E."/>
            <person name="Kallscheuer N."/>
            <person name="Luecker S."/>
            <person name="Lage O.M."/>
            <person name="Pohl T."/>
            <person name="Merkel B.J."/>
            <person name="Hornburger P."/>
            <person name="Mueller R.-W."/>
            <person name="Bruemmer F."/>
            <person name="Labrenz M."/>
            <person name="Spormann A.M."/>
            <person name="Op den Camp H."/>
            <person name="Overmann J."/>
            <person name="Amann R."/>
            <person name="Jetten M.S.M."/>
            <person name="Mascher T."/>
            <person name="Medema M.H."/>
            <person name="Devos D.P."/>
            <person name="Kaster A.-K."/>
            <person name="Ovreas L."/>
            <person name="Rohde M."/>
            <person name="Galperin M.Y."/>
            <person name="Jogler C."/>
        </authorList>
    </citation>
    <scope>NUCLEOTIDE SEQUENCE [LARGE SCALE GENOMIC DNA]</scope>
    <source>
        <strain evidence="3 4">Pan265</strain>
    </source>
</reference>
<evidence type="ECO:0000259" key="1">
    <source>
        <dbReference type="Pfam" id="PF00675"/>
    </source>
</evidence>
<evidence type="ECO:0000259" key="2">
    <source>
        <dbReference type="Pfam" id="PF05193"/>
    </source>
</evidence>
<dbReference type="InterPro" id="IPR007863">
    <property type="entry name" value="Peptidase_M16_C"/>
</dbReference>
<accession>A0A518C1B1</accession>
<proteinExistence type="predicted"/>
<feature type="domain" description="Peptidase M16 C-terminal" evidence="2">
    <location>
        <begin position="168"/>
        <end position="337"/>
    </location>
</feature>
<dbReference type="InterPro" id="IPR011765">
    <property type="entry name" value="Pept_M16_N"/>
</dbReference>
<dbReference type="InterPro" id="IPR011249">
    <property type="entry name" value="Metalloenz_LuxS/M16"/>
</dbReference>
<dbReference type="OrthoDB" id="9762085at2"/>
<dbReference type="RefSeq" id="WP_145447152.1">
    <property type="nucleotide sequence ID" value="NZ_CP036280.1"/>
</dbReference>
<dbReference type="SUPFAM" id="SSF63411">
    <property type="entry name" value="LuxS/MPP-like metallohydrolase"/>
    <property type="match status" value="2"/>
</dbReference>
<dbReference type="GO" id="GO:0046872">
    <property type="term" value="F:metal ion binding"/>
    <property type="evidence" value="ECO:0007669"/>
    <property type="project" value="InterPro"/>
</dbReference>
<dbReference type="EMBL" id="CP036280">
    <property type="protein sequence ID" value="QDU73011.1"/>
    <property type="molecule type" value="Genomic_DNA"/>
</dbReference>
<dbReference type="Pfam" id="PF05193">
    <property type="entry name" value="Peptidase_M16_C"/>
    <property type="match status" value="1"/>
</dbReference>
<dbReference type="Pfam" id="PF00675">
    <property type="entry name" value="Peptidase_M16"/>
    <property type="match status" value="1"/>
</dbReference>
<dbReference type="PANTHER" id="PTHR11851:SF219">
    <property type="entry name" value="HYPOTHETICAL ZINC PROTEASE"/>
    <property type="match status" value="1"/>
</dbReference>
<keyword evidence="4" id="KW-1185">Reference proteome</keyword>
<sequence>MQTIETHVLDNGLTVALEPMSGVESVSLTLMVPAGMASEPEDRQGLSGLLTEMVCRGAGGLSSRAHVDLLDRLGVVRTTGSTLRHFRLGATLVGDRLSEALGPLLDMAMSPALSEADFEPSRQLALQTLDGLQDDPQHRVMLDLRRVLFPTPLGRSPHGRRADVEASSVEDVRGFWERRCRPGGGVLAIAGKLDPERVLERVSGLVSGWTGRAEPVSISPTAYGGPVQSVEKTSQVHIGVGLEAIPELDEGVWCQRLAVAALSGGMSARLFTEVREKRGLCYSVHASYAGAREFGAIMAYAGTTPERAEQTLDVLSGELVRIHEGLEADEFARAKTGMKARVVMSGESTSARASALASDLMVLGRTRSLEEVGAKIDGVTLEQVNAFLASREAGVQRVVTIGPEPLAVPERCGG</sequence>